<evidence type="ECO:0000313" key="3">
    <source>
        <dbReference type="WBParaSite" id="SRDH1_12340.1"/>
    </source>
</evidence>
<dbReference type="Gene3D" id="2.60.40.2440">
    <property type="entry name" value="Carbohydrate binding type-21 domain"/>
    <property type="match status" value="1"/>
</dbReference>
<sequence>MSDTSHQNSELKTSTGHSGSESTISSDINTEPRTSTSPRPHVSTWVYIKWFIWSTIASIFGCSIPVFTPYDNTWPTTSILIDHNKFESDDSNLHENIDDAYNTQVLHEVNGVCTTKNAVSCLSSTCDFEVDVKTETKKLALSFQNHILENEIKLDSSFKDVTDNNNNNENNNSYNNISSLANGYFCDINQTLNCKPLTDTEVIPISTALFTDPGYLCTESSPVTFTLLDSYQSDSVNGFIDKVTRDNYVHNLLNSVLPRNLSNSSDISVPVEARKMYAWNKPTPIKSETPIDNHVTEYNFEVGSILSDDINASPGQLNSSDHSYPLLSPNTLEDDSLQAECFDKSPEIDLNLPDVSRSDQTLAWAMSNLCIDNTINEIDTDSNEILSNKQTEDLSPSSETVSFIEKVDKSSNISSRPPVPNSLQRPSRDRSPLYHTNINNNRKKNSADLSTFLPFEGNQAFSVNDIVETPETTKPKRSSSLKSNRSLSDTYVPKAVRFADALGLDLATERHVYDSEAPPKIPASAISHLQLDSDESIAKIGAKQFGLCFSQPGLASNFIRRVLTSNVCLEDCHIDMQRCILTGTIRVKSFGYEKHVTVRITYNNWITFFDTSASYIQGSYDGVTDKFSFSLIFPDTMVPGDKAQFAIRYETHTGEQFWDNNHGQNYCVTCYAKATDLAGDGSWMHYL</sequence>
<organism evidence="2 3">
    <name type="scientific">Schistosoma rodhaini</name>
    <dbReference type="NCBI Taxonomy" id="6188"/>
    <lineage>
        <taxon>Eukaryota</taxon>
        <taxon>Metazoa</taxon>
        <taxon>Spiralia</taxon>
        <taxon>Lophotrochozoa</taxon>
        <taxon>Platyhelminthes</taxon>
        <taxon>Trematoda</taxon>
        <taxon>Digenea</taxon>
        <taxon>Strigeidida</taxon>
        <taxon>Schistosomatoidea</taxon>
        <taxon>Schistosomatidae</taxon>
        <taxon>Schistosoma</taxon>
    </lineage>
</organism>
<dbReference type="Pfam" id="PF03370">
    <property type="entry name" value="CBM_21"/>
    <property type="match status" value="1"/>
</dbReference>
<dbReference type="GO" id="GO:0008157">
    <property type="term" value="F:protein phosphatase 1 binding"/>
    <property type="evidence" value="ECO:0007669"/>
    <property type="project" value="TreeGrafter"/>
</dbReference>
<accession>A0A183REC0</accession>
<dbReference type="PANTHER" id="PTHR12307">
    <property type="entry name" value="PROTEIN PHOSPHATASE 1 REGULATORY SUBUNIT"/>
    <property type="match status" value="1"/>
</dbReference>
<dbReference type="InterPro" id="IPR005036">
    <property type="entry name" value="CBM21_dom"/>
</dbReference>
<protein>
    <submittedName>
        <fullName evidence="3">CBM21 domain-containing protein</fullName>
    </submittedName>
</protein>
<feature type="region of interest" description="Disordered" evidence="1">
    <location>
        <begin position="406"/>
        <end position="442"/>
    </location>
</feature>
<dbReference type="Proteomes" id="UP000050792">
    <property type="component" value="Unassembled WGS sequence"/>
</dbReference>
<reference evidence="3" key="2">
    <citation type="submission" date="2023-11" db="UniProtKB">
        <authorList>
            <consortium name="WormBaseParasite"/>
        </authorList>
    </citation>
    <scope>IDENTIFICATION</scope>
</reference>
<dbReference type="GO" id="GO:0005979">
    <property type="term" value="P:regulation of glycogen biosynthetic process"/>
    <property type="evidence" value="ECO:0007669"/>
    <property type="project" value="TreeGrafter"/>
</dbReference>
<dbReference type="WBParaSite" id="SRDH1_12340.1">
    <property type="protein sequence ID" value="SRDH1_12340.1"/>
    <property type="gene ID" value="SRDH1_12340"/>
</dbReference>
<dbReference type="GO" id="GO:0000164">
    <property type="term" value="C:protein phosphatase type 1 complex"/>
    <property type="evidence" value="ECO:0007669"/>
    <property type="project" value="TreeGrafter"/>
</dbReference>
<feature type="compositionally biased region" description="Polar residues" evidence="1">
    <location>
        <begin position="410"/>
        <end position="425"/>
    </location>
</feature>
<keyword evidence="2" id="KW-1185">Reference proteome</keyword>
<dbReference type="AlphaFoldDB" id="A0A183REC0"/>
<dbReference type="PANTHER" id="PTHR12307:SF53">
    <property type="entry name" value="PROTEIN PHOSPHATASE 1 REGULATORY SUBUNIT"/>
    <property type="match status" value="1"/>
</dbReference>
<feature type="compositionally biased region" description="Polar residues" evidence="1">
    <location>
        <begin position="1"/>
        <end position="38"/>
    </location>
</feature>
<dbReference type="PROSITE" id="PS51159">
    <property type="entry name" value="CBM21"/>
    <property type="match status" value="1"/>
</dbReference>
<proteinExistence type="predicted"/>
<feature type="region of interest" description="Disordered" evidence="1">
    <location>
        <begin position="1"/>
        <end position="39"/>
    </location>
</feature>
<dbReference type="InterPro" id="IPR050782">
    <property type="entry name" value="PP1_regulatory_subunit_3"/>
</dbReference>
<evidence type="ECO:0000313" key="2">
    <source>
        <dbReference type="Proteomes" id="UP000050792"/>
    </source>
</evidence>
<dbReference type="InterPro" id="IPR038175">
    <property type="entry name" value="CBM21_dom_sf"/>
</dbReference>
<name>A0A183REC0_9TREM</name>
<feature type="region of interest" description="Disordered" evidence="1">
    <location>
        <begin position="464"/>
        <end position="485"/>
    </location>
</feature>
<dbReference type="GO" id="GO:2001069">
    <property type="term" value="F:glycogen binding"/>
    <property type="evidence" value="ECO:0007669"/>
    <property type="project" value="TreeGrafter"/>
</dbReference>
<evidence type="ECO:0000256" key="1">
    <source>
        <dbReference type="SAM" id="MobiDB-lite"/>
    </source>
</evidence>
<reference evidence="2" key="1">
    <citation type="submission" date="2022-06" db="EMBL/GenBank/DDBJ databases">
        <authorList>
            <person name="Berger JAMES D."/>
            <person name="Berger JAMES D."/>
        </authorList>
    </citation>
    <scope>NUCLEOTIDE SEQUENCE [LARGE SCALE GENOMIC DNA]</scope>
</reference>